<comment type="caution">
    <text evidence="2">The sequence shown here is derived from an EMBL/GenBank/DDBJ whole genome shotgun (WGS) entry which is preliminary data.</text>
</comment>
<keyword evidence="1" id="KW-0472">Membrane</keyword>
<dbReference type="AlphaFoldDB" id="A0A2N3YAA3"/>
<sequence>MSDRLRAWLRTTIPAAWSALVAWLIAAGVPDWLTGPLGAAGDVLVVLGALYALLRWTEPHMPPWLTRILLGSNTPPTYPPTE</sequence>
<proteinExistence type="predicted"/>
<dbReference type="STRING" id="994479.GCA_000194155_00093"/>
<gene>
    <name evidence="2" type="ORF">A8926_8056</name>
</gene>
<evidence type="ECO:0000313" key="3">
    <source>
        <dbReference type="Proteomes" id="UP000233786"/>
    </source>
</evidence>
<organism evidence="2 3">
    <name type="scientific">Saccharopolyspora spinosa</name>
    <dbReference type="NCBI Taxonomy" id="60894"/>
    <lineage>
        <taxon>Bacteria</taxon>
        <taxon>Bacillati</taxon>
        <taxon>Actinomycetota</taxon>
        <taxon>Actinomycetes</taxon>
        <taxon>Pseudonocardiales</taxon>
        <taxon>Pseudonocardiaceae</taxon>
        <taxon>Saccharopolyspora</taxon>
    </lineage>
</organism>
<name>A0A2N3YAA3_SACSN</name>
<accession>A0A2N3YAA3</accession>
<evidence type="ECO:0000256" key="1">
    <source>
        <dbReference type="SAM" id="Phobius"/>
    </source>
</evidence>
<protein>
    <submittedName>
        <fullName evidence="2">Uncharacterized protein</fullName>
    </submittedName>
</protein>
<dbReference type="OrthoDB" id="5150008at2"/>
<dbReference type="RefSeq" id="WP_010304971.1">
    <property type="nucleotide sequence ID" value="NZ_CP061007.1"/>
</dbReference>
<feature type="transmembrane region" description="Helical" evidence="1">
    <location>
        <begin position="7"/>
        <end position="26"/>
    </location>
</feature>
<dbReference type="EMBL" id="PJNB01000001">
    <property type="protein sequence ID" value="PKW19854.1"/>
    <property type="molecule type" value="Genomic_DNA"/>
</dbReference>
<keyword evidence="3" id="KW-1185">Reference proteome</keyword>
<feature type="transmembrane region" description="Helical" evidence="1">
    <location>
        <begin position="32"/>
        <end position="54"/>
    </location>
</feature>
<keyword evidence="1" id="KW-0812">Transmembrane</keyword>
<reference evidence="2" key="1">
    <citation type="submission" date="2017-12" db="EMBL/GenBank/DDBJ databases">
        <title>Sequencing the genomes of 1000 Actinobacteria strains.</title>
        <authorList>
            <person name="Klenk H.-P."/>
        </authorList>
    </citation>
    <scope>NUCLEOTIDE SEQUENCE [LARGE SCALE GENOMIC DNA]</scope>
    <source>
        <strain evidence="2">DSM 44228</strain>
    </source>
</reference>
<dbReference type="Proteomes" id="UP000233786">
    <property type="component" value="Unassembled WGS sequence"/>
</dbReference>
<keyword evidence="1" id="KW-1133">Transmembrane helix</keyword>
<evidence type="ECO:0000313" key="2">
    <source>
        <dbReference type="EMBL" id="PKW19854.1"/>
    </source>
</evidence>